<dbReference type="Gramene" id="RZC53229">
    <property type="protein sequence ID" value="RZC53229"/>
    <property type="gene ID" value="C5167_012084"/>
</dbReference>
<dbReference type="OrthoDB" id="1846856at2759"/>
<accession>A0A4Y7J0E4</accession>
<proteinExistence type="predicted"/>
<dbReference type="InterPro" id="IPR011024">
    <property type="entry name" value="G_crystallin-like"/>
</dbReference>
<organism evidence="2 3">
    <name type="scientific">Papaver somniferum</name>
    <name type="common">Opium poppy</name>
    <dbReference type="NCBI Taxonomy" id="3469"/>
    <lineage>
        <taxon>Eukaryota</taxon>
        <taxon>Viridiplantae</taxon>
        <taxon>Streptophyta</taxon>
        <taxon>Embryophyta</taxon>
        <taxon>Tracheophyta</taxon>
        <taxon>Spermatophyta</taxon>
        <taxon>Magnoliopsida</taxon>
        <taxon>Ranunculales</taxon>
        <taxon>Papaveraceae</taxon>
        <taxon>Papaveroideae</taxon>
        <taxon>Papaver</taxon>
    </lineage>
</organism>
<protein>
    <recommendedName>
        <fullName evidence="4">Antimicrobial peptide 1</fullName>
    </recommendedName>
</protein>
<dbReference type="GO" id="GO:0006952">
    <property type="term" value="P:defense response"/>
    <property type="evidence" value="ECO:0007669"/>
    <property type="project" value="InterPro"/>
</dbReference>
<gene>
    <name evidence="2" type="ORF">C5167_012084</name>
</gene>
<feature type="chain" id="PRO_5021362526" description="Antimicrobial peptide 1" evidence="1">
    <location>
        <begin position="28"/>
        <end position="103"/>
    </location>
</feature>
<keyword evidence="3" id="KW-1185">Reference proteome</keyword>
<dbReference type="EMBL" id="CM010717">
    <property type="protein sequence ID" value="RZC53229.1"/>
    <property type="molecule type" value="Genomic_DNA"/>
</dbReference>
<dbReference type="Proteomes" id="UP000316621">
    <property type="component" value="Chromosome 3"/>
</dbReference>
<dbReference type="InterPro" id="IPR015791">
    <property type="entry name" value="Antimic/Inh_G_crystallin-like"/>
</dbReference>
<reference evidence="2 3" key="1">
    <citation type="journal article" date="2018" name="Science">
        <title>The opium poppy genome and morphinan production.</title>
        <authorList>
            <person name="Guo L."/>
            <person name="Winzer T."/>
            <person name="Yang X."/>
            <person name="Li Y."/>
            <person name="Ning Z."/>
            <person name="He Z."/>
            <person name="Teodor R."/>
            <person name="Lu Y."/>
            <person name="Bowser T.A."/>
            <person name="Graham I.A."/>
            <person name="Ye K."/>
        </authorList>
    </citation>
    <scope>NUCLEOTIDE SEQUENCE [LARGE SCALE GENOMIC DNA]</scope>
    <source>
        <strain evidence="3">cv. HN1</strain>
        <tissue evidence="2">Leaves</tissue>
    </source>
</reference>
<name>A0A4Y7J0E4_PAPSO</name>
<dbReference type="SUPFAM" id="SSF49695">
    <property type="entry name" value="gamma-Crystallin-like"/>
    <property type="match status" value="1"/>
</dbReference>
<dbReference type="Gene3D" id="2.60.20.30">
    <property type="match status" value="1"/>
</dbReference>
<feature type="signal peptide" evidence="1">
    <location>
        <begin position="1"/>
        <end position="27"/>
    </location>
</feature>
<dbReference type="OMA" id="YAGQEFY"/>
<evidence type="ECO:0000256" key="1">
    <source>
        <dbReference type="SAM" id="SignalP"/>
    </source>
</evidence>
<sequence length="103" mass="11134">MAATKKSVSMLIMALVLMAVAIELANASSIIVFAGPGCNNRAQKHLKCGCSNISLRGGYEFTYGGQSAAMYWQSDCEGASQFILRGDSRSCDAYTWKSMFIQC</sequence>
<keyword evidence="1" id="KW-0732">Signal</keyword>
<evidence type="ECO:0000313" key="3">
    <source>
        <dbReference type="Proteomes" id="UP000316621"/>
    </source>
</evidence>
<dbReference type="InterPro" id="IPR015201">
    <property type="entry name" value="Antimicrobial_MiAMP1"/>
</dbReference>
<evidence type="ECO:0008006" key="4">
    <source>
        <dbReference type="Google" id="ProtNLM"/>
    </source>
</evidence>
<dbReference type="Pfam" id="PF09117">
    <property type="entry name" value="MiAMP1"/>
    <property type="match status" value="1"/>
</dbReference>
<dbReference type="GO" id="GO:0045926">
    <property type="term" value="P:negative regulation of growth"/>
    <property type="evidence" value="ECO:0007669"/>
    <property type="project" value="InterPro"/>
</dbReference>
<evidence type="ECO:0000313" key="2">
    <source>
        <dbReference type="EMBL" id="RZC53229.1"/>
    </source>
</evidence>
<dbReference type="AlphaFoldDB" id="A0A4Y7J0E4"/>